<evidence type="ECO:0000313" key="1">
    <source>
        <dbReference type="EMBL" id="MCI3239597.1"/>
    </source>
</evidence>
<name>A0ABS9XBY7_9ACTN</name>
<keyword evidence="2" id="KW-1185">Reference proteome</keyword>
<evidence type="ECO:0000313" key="2">
    <source>
        <dbReference type="Proteomes" id="UP001165270"/>
    </source>
</evidence>
<reference evidence="1" key="1">
    <citation type="submission" date="2022-03" db="EMBL/GenBank/DDBJ databases">
        <title>Streptomyces 7R015 and 7R016 isolated from Barleria lupulina in Thailand.</title>
        <authorList>
            <person name="Kanchanasin P."/>
            <person name="Phongsopitanun W."/>
            <person name="Tanasupawat S."/>
        </authorList>
    </citation>
    <scope>NUCLEOTIDE SEQUENCE</scope>
    <source>
        <strain evidence="1">7R016</strain>
    </source>
</reference>
<dbReference type="EMBL" id="JALDAX010000002">
    <property type="protein sequence ID" value="MCI3239597.1"/>
    <property type="molecule type" value="Genomic_DNA"/>
</dbReference>
<organism evidence="1 2">
    <name type="scientific">Streptomyces spinosisporus</name>
    <dbReference type="NCBI Taxonomy" id="2927582"/>
    <lineage>
        <taxon>Bacteria</taxon>
        <taxon>Bacillati</taxon>
        <taxon>Actinomycetota</taxon>
        <taxon>Actinomycetes</taxon>
        <taxon>Kitasatosporales</taxon>
        <taxon>Streptomycetaceae</taxon>
        <taxon>Streptomyces</taxon>
    </lineage>
</organism>
<comment type="caution">
    <text evidence="1">The sequence shown here is derived from an EMBL/GenBank/DDBJ whole genome shotgun (WGS) entry which is preliminary data.</text>
</comment>
<accession>A0ABS9XBY7</accession>
<proteinExistence type="predicted"/>
<dbReference type="Proteomes" id="UP001165270">
    <property type="component" value="Unassembled WGS sequence"/>
</dbReference>
<protein>
    <submittedName>
        <fullName evidence="1">Uncharacterized protein</fullName>
    </submittedName>
</protein>
<sequence length="252" mass="26742">MRGCRRGARELASLTGALAVLLALMVWGASSASAGGPTSVLVTSPQSAEATALYYADEEYGELEQLLGPAGKGTRAQPPERELGGERQINATWMAHDISPWRVDRIFPGYSGSRGPVWIHTAADMAHGMNGYWHRAEHPAQLRALLGKLGVMGEDADAGYGGIFPAPWESQEPGSASVPPAPAADTAAVRVGASGADEGTEWWANWWWTLPGVAAGAVLALVLRPLASQGPVNRWRWLRGRSSGPGQELRDV</sequence>
<gene>
    <name evidence="1" type="ORF">MQN93_07660</name>
</gene>
<dbReference type="RefSeq" id="WP_242708856.1">
    <property type="nucleotide sequence ID" value="NZ_JALDAX010000002.1"/>
</dbReference>